<gene>
    <name evidence="2" type="ORF">ACFQ19_07475</name>
</gene>
<dbReference type="GO" id="GO:0016757">
    <property type="term" value="F:glycosyltransferase activity"/>
    <property type="evidence" value="ECO:0007669"/>
    <property type="project" value="UniProtKB-KW"/>
</dbReference>
<reference evidence="3" key="1">
    <citation type="journal article" date="2019" name="Int. J. Syst. Evol. Microbiol.">
        <title>The Global Catalogue of Microorganisms (GCM) 10K type strain sequencing project: providing services to taxonomists for standard genome sequencing and annotation.</title>
        <authorList>
            <consortium name="The Broad Institute Genomics Platform"/>
            <consortium name="The Broad Institute Genome Sequencing Center for Infectious Disease"/>
            <person name="Wu L."/>
            <person name="Ma J."/>
        </authorList>
    </citation>
    <scope>NUCLEOTIDE SEQUENCE [LARGE SCALE GENOMIC DNA]</scope>
    <source>
        <strain evidence="3">CCUG 56608</strain>
    </source>
</reference>
<dbReference type="EMBL" id="JBHTKK010000006">
    <property type="protein sequence ID" value="MFD1065862.1"/>
    <property type="molecule type" value="Genomic_DNA"/>
</dbReference>
<keyword evidence="2" id="KW-0808">Transferase</keyword>
<proteinExistence type="predicted"/>
<dbReference type="Proteomes" id="UP001597041">
    <property type="component" value="Unassembled WGS sequence"/>
</dbReference>
<keyword evidence="2" id="KW-0328">Glycosyltransferase</keyword>
<dbReference type="InterPro" id="IPR055259">
    <property type="entry name" value="YkvP/CgeB_Glyco_trans-like"/>
</dbReference>
<protein>
    <submittedName>
        <fullName evidence="2">Glycosyltransferase</fullName>
        <ecNumber evidence="2">2.4.-.-</ecNumber>
    </submittedName>
</protein>
<accession>A0ABW3NDW0</accession>
<evidence type="ECO:0000313" key="2">
    <source>
        <dbReference type="EMBL" id="MFD1065862.1"/>
    </source>
</evidence>
<dbReference type="SUPFAM" id="SSF53756">
    <property type="entry name" value="UDP-Glycosyltransferase/glycogen phosphorylase"/>
    <property type="match status" value="1"/>
</dbReference>
<feature type="domain" description="Spore protein YkvP/CgeB glycosyl transferase-like" evidence="1">
    <location>
        <begin position="170"/>
        <end position="286"/>
    </location>
</feature>
<dbReference type="Gene3D" id="3.40.50.2000">
    <property type="entry name" value="Glycogen Phosphorylase B"/>
    <property type="match status" value="1"/>
</dbReference>
<dbReference type="Pfam" id="PF13524">
    <property type="entry name" value="Glyco_trans_1_2"/>
    <property type="match status" value="1"/>
</dbReference>
<organism evidence="2 3">
    <name type="scientific">Oceanobacillus locisalsi</name>
    <dbReference type="NCBI Taxonomy" id="546107"/>
    <lineage>
        <taxon>Bacteria</taxon>
        <taxon>Bacillati</taxon>
        <taxon>Bacillota</taxon>
        <taxon>Bacilli</taxon>
        <taxon>Bacillales</taxon>
        <taxon>Bacillaceae</taxon>
        <taxon>Oceanobacillus</taxon>
    </lineage>
</organism>
<dbReference type="EC" id="2.4.-.-" evidence="2"/>
<name>A0ABW3NDW0_9BACI</name>
<evidence type="ECO:0000259" key="1">
    <source>
        <dbReference type="Pfam" id="PF13524"/>
    </source>
</evidence>
<evidence type="ECO:0000313" key="3">
    <source>
        <dbReference type="Proteomes" id="UP001597041"/>
    </source>
</evidence>
<sequence length="295" mass="33960">MEQKKLLMCYGKTSFTPGRYLEDAFRNIGVKVDVYTSFIDFSNIALDEYVAVLFVESPSVPAVSVKQIDRVNIPKFFWIHHGENRLNTNKSLVRRYQPDLILMAHSLHLANHFSVPVKFFPFAMATDIFNDVTPLQDRPMDITSVGTLDPVLYQKRIRAIKKIKERFHKTYRLSFHKRVFLHDLAKTYGQSKLVINHAADTIKSLNMRIFEGIGCGSLLLTDTVPKLDILLEDGKHLVLFDSHSDLLEKVDYYLTHVHEAQKIASSGYQHLLAYHTYEQRAQALLNWAEEGIHPS</sequence>
<comment type="caution">
    <text evidence="2">The sequence shown here is derived from an EMBL/GenBank/DDBJ whole genome shotgun (WGS) entry which is preliminary data.</text>
</comment>
<keyword evidence="3" id="KW-1185">Reference proteome</keyword>
<dbReference type="RefSeq" id="WP_379591452.1">
    <property type="nucleotide sequence ID" value="NZ_JBHTKK010000006.1"/>
</dbReference>